<evidence type="ECO:0000313" key="7">
    <source>
        <dbReference type="Proteomes" id="UP000272400"/>
    </source>
</evidence>
<dbReference type="InterPro" id="IPR051931">
    <property type="entry name" value="PAK3-like"/>
</dbReference>
<dbReference type="Proteomes" id="UP000272400">
    <property type="component" value="Unassembled WGS sequence"/>
</dbReference>
<comment type="similarity">
    <text evidence="1">Belongs to the protein kinase superfamily. STE Ser/Thr protein kinase family. STE20 subfamily.</text>
</comment>
<name>A0A3N1D9X2_9ACTN</name>
<dbReference type="SMART" id="SM00220">
    <property type="entry name" value="S_TKc"/>
    <property type="match status" value="1"/>
</dbReference>
<dbReference type="InterPro" id="IPR011009">
    <property type="entry name" value="Kinase-like_dom_sf"/>
</dbReference>
<dbReference type="CDD" id="cd14014">
    <property type="entry name" value="STKc_PknB_like"/>
    <property type="match status" value="1"/>
</dbReference>
<dbReference type="Gene3D" id="1.10.510.10">
    <property type="entry name" value="Transferase(Phosphotransferase) domain 1"/>
    <property type="match status" value="1"/>
</dbReference>
<keyword evidence="6" id="KW-0418">Kinase</keyword>
<dbReference type="GO" id="GO:0005524">
    <property type="term" value="F:ATP binding"/>
    <property type="evidence" value="ECO:0007669"/>
    <property type="project" value="UniProtKB-KW"/>
</dbReference>
<evidence type="ECO:0000313" key="6">
    <source>
        <dbReference type="EMBL" id="ROO90321.1"/>
    </source>
</evidence>
<dbReference type="Gene3D" id="3.30.200.20">
    <property type="entry name" value="Phosphorylase Kinase, domain 1"/>
    <property type="match status" value="1"/>
</dbReference>
<protein>
    <submittedName>
        <fullName evidence="6">Serine/threonine-protein kinase</fullName>
    </submittedName>
</protein>
<accession>A0A3N1D9X2</accession>
<sequence>MTDGWAVPGFALARELGADASGRQVLATDELTGTKVAIRYLPPALPRDEAFAHRMETLSQLEDDNLVQVYQLVTDGDEAAVVSEYFEGVALRRLLTDPLDAESAVVILSDILLGLAAAHGKGVHHGDVTPDRVLIAPDGRAKLSDLGIAVVQGRGAPAGHPAYQAPERWHGSPQSERADIYAATAVFVECLTGRRLFPATSTSGLGKAHNNMAVPVTDVPGPLRPLVLHGLAKAPGDRPASAADFLAELDDAVSPVFGADWEKRGRARVRELAKRAADAPPPPEPQRSFLAPKKDAHGLPQGGGRKGPLLLAAGGVAAILIVGGVAYAANQGDGDQNVTVVPSEPAASAPLVAVETPLPTPTEEALDGPGLAGKITTAVDGKDSFAYGFKRTSGKESTNASGWAKDGDLKVSLSGQKPFTKRTAVVLDGTAHVQLGAVWQKFPLGKAKTYGVLAAQAHWGGSVATLTDLLDATENLTRKGGTRWLGSITDASGLEDVAPGYKKAKVSYDLTVGTGWLPRQLKLTITAEGKPKVVVFTSYAKWGAKVTIKAPKK</sequence>
<feature type="region of interest" description="Disordered" evidence="4">
    <location>
        <begin position="272"/>
        <end position="302"/>
    </location>
</feature>
<keyword evidence="7" id="KW-1185">Reference proteome</keyword>
<gene>
    <name evidence="6" type="ORF">EDD29_8045</name>
</gene>
<dbReference type="InterPro" id="IPR000719">
    <property type="entry name" value="Prot_kinase_dom"/>
</dbReference>
<proteinExistence type="inferred from homology"/>
<dbReference type="SUPFAM" id="SSF56112">
    <property type="entry name" value="Protein kinase-like (PK-like)"/>
    <property type="match status" value="1"/>
</dbReference>
<keyword evidence="2" id="KW-0547">Nucleotide-binding</keyword>
<dbReference type="PROSITE" id="PS50011">
    <property type="entry name" value="PROTEIN_KINASE_DOM"/>
    <property type="match status" value="1"/>
</dbReference>
<keyword evidence="3" id="KW-0067">ATP-binding</keyword>
<reference evidence="6 7" key="1">
    <citation type="submission" date="2018-11" db="EMBL/GenBank/DDBJ databases">
        <title>Sequencing the genomes of 1000 actinobacteria strains.</title>
        <authorList>
            <person name="Klenk H.-P."/>
        </authorList>
    </citation>
    <scope>NUCLEOTIDE SEQUENCE [LARGE SCALE GENOMIC DNA]</scope>
    <source>
        <strain evidence="6 7">DSM 44254</strain>
    </source>
</reference>
<dbReference type="EMBL" id="RJKE01000001">
    <property type="protein sequence ID" value="ROO90321.1"/>
    <property type="molecule type" value="Genomic_DNA"/>
</dbReference>
<feature type="domain" description="Protein kinase" evidence="5">
    <location>
        <begin position="10"/>
        <end position="257"/>
    </location>
</feature>
<dbReference type="GO" id="GO:0004672">
    <property type="term" value="F:protein kinase activity"/>
    <property type="evidence" value="ECO:0007669"/>
    <property type="project" value="InterPro"/>
</dbReference>
<dbReference type="PANTHER" id="PTHR45832">
    <property type="entry name" value="SERINE/THREONINE-PROTEIN KINASE SAMKA-RELATED-RELATED"/>
    <property type="match status" value="1"/>
</dbReference>
<keyword evidence="6" id="KW-0808">Transferase</keyword>
<dbReference type="AlphaFoldDB" id="A0A3N1D9X2"/>
<comment type="caution">
    <text evidence="6">The sequence shown here is derived from an EMBL/GenBank/DDBJ whole genome shotgun (WGS) entry which is preliminary data.</text>
</comment>
<evidence type="ECO:0000256" key="4">
    <source>
        <dbReference type="SAM" id="MobiDB-lite"/>
    </source>
</evidence>
<evidence type="ECO:0000256" key="3">
    <source>
        <dbReference type="ARBA" id="ARBA00022840"/>
    </source>
</evidence>
<dbReference type="Pfam" id="PF00069">
    <property type="entry name" value="Pkinase"/>
    <property type="match status" value="1"/>
</dbReference>
<evidence type="ECO:0000256" key="2">
    <source>
        <dbReference type="ARBA" id="ARBA00022741"/>
    </source>
</evidence>
<evidence type="ECO:0000256" key="1">
    <source>
        <dbReference type="ARBA" id="ARBA00008874"/>
    </source>
</evidence>
<dbReference type="RefSeq" id="WP_170201749.1">
    <property type="nucleotide sequence ID" value="NZ_RJKE01000001.1"/>
</dbReference>
<dbReference type="PANTHER" id="PTHR45832:SF22">
    <property type="entry name" value="SERINE_THREONINE-PROTEIN KINASE SAMKA-RELATED"/>
    <property type="match status" value="1"/>
</dbReference>
<evidence type="ECO:0000259" key="5">
    <source>
        <dbReference type="PROSITE" id="PS50011"/>
    </source>
</evidence>
<dbReference type="Gene3D" id="2.50.20.20">
    <property type="match status" value="1"/>
</dbReference>
<organism evidence="6 7">
    <name type="scientific">Actinocorallia herbida</name>
    <dbReference type="NCBI Taxonomy" id="58109"/>
    <lineage>
        <taxon>Bacteria</taxon>
        <taxon>Bacillati</taxon>
        <taxon>Actinomycetota</taxon>
        <taxon>Actinomycetes</taxon>
        <taxon>Streptosporangiales</taxon>
        <taxon>Thermomonosporaceae</taxon>
        <taxon>Actinocorallia</taxon>
    </lineage>
</organism>